<evidence type="ECO:0000256" key="1">
    <source>
        <dbReference type="SAM" id="Coils"/>
    </source>
</evidence>
<evidence type="ECO:0000313" key="2">
    <source>
        <dbReference type="EMBL" id="QHT36361.1"/>
    </source>
</evidence>
<accession>A0A6C0F675</accession>
<name>A0A6C0F675_9ZZZZ</name>
<proteinExistence type="predicted"/>
<dbReference type="EMBL" id="MN738741">
    <property type="protein sequence ID" value="QHT36361.1"/>
    <property type="molecule type" value="Genomic_DNA"/>
</dbReference>
<feature type="coiled-coil region" evidence="1">
    <location>
        <begin position="118"/>
        <end position="145"/>
    </location>
</feature>
<dbReference type="AlphaFoldDB" id="A0A6C0F675"/>
<organism evidence="2">
    <name type="scientific">viral metagenome</name>
    <dbReference type="NCBI Taxonomy" id="1070528"/>
    <lineage>
        <taxon>unclassified sequences</taxon>
        <taxon>metagenomes</taxon>
        <taxon>organismal metagenomes</taxon>
    </lineage>
</organism>
<keyword evidence="1" id="KW-0175">Coiled coil</keyword>
<reference evidence="2" key="1">
    <citation type="journal article" date="2020" name="Nature">
        <title>Giant virus diversity and host interactions through global metagenomics.</title>
        <authorList>
            <person name="Schulz F."/>
            <person name="Roux S."/>
            <person name="Paez-Espino D."/>
            <person name="Jungbluth S."/>
            <person name="Walsh D.A."/>
            <person name="Denef V.J."/>
            <person name="McMahon K.D."/>
            <person name="Konstantinidis K.T."/>
            <person name="Eloe-Fadrosh E.A."/>
            <person name="Kyrpides N.C."/>
            <person name="Woyke T."/>
        </authorList>
    </citation>
    <scope>NUCLEOTIDE SEQUENCE</scope>
    <source>
        <strain evidence="2">GVMAG-S-ERX555931-87</strain>
    </source>
</reference>
<sequence length="147" mass="17191">MSQDISYIRNELNGFYEIESVYDINIGDIVKYITIDINDDEEYFHDGGKYIRMGDNVIYVDNGKITPVPIKHLNPDGSLIYKTRIFIKSDEIVNEEITEYEKIINNQQNIIEGITKQNIKLKEIVTALNEKNKKYKEALRKLVEAER</sequence>
<protein>
    <submittedName>
        <fullName evidence="2">Uncharacterized protein</fullName>
    </submittedName>
</protein>